<dbReference type="STRING" id="1849047.A0A3D8RMP0"/>
<sequence length="438" mass="47137">MEEMTLDDYMSMEAQYSAGIYHPLPVVYDRASGAKVWDTDGKEYLDFVSCFGVVNQGHCHPKIIAALVEQAPKLTLSSRAFYNNQLPLFSKLLSDVFGYEKSLPAQTGAEAVETALKIARRWGYIKKGIPEDQAIILSAEGCYHGRTLATTSLNTSAENRNKYGPMMPGIGATASSGKVIRFNHIEDLEAVFEESGHLIAAFLTEPVQGDSASRPAEPGYLKAAYDLCKKHGALFMDDEVLAGCGRTGTLLAIEQDGVRPDIVIMGKGLSGGCYPVSVVLASSEIMSVLDVGTHGSTYGGNPLGCAISIAALKVLVEEDLAGRAAKLGKVFLHALNDLKHPSIKKVQGRGLMLSVILDLDTLDGKTAWDLCLLCRTKGLLLRSAGPASLRMLPPIVIEETDLLGAVKTLGEALTELRTLDHVPGWELKSERGYRPTAL</sequence>
<proteinExistence type="inferred from homology"/>
<evidence type="ECO:0000313" key="10">
    <source>
        <dbReference type="EMBL" id="RDW75206.1"/>
    </source>
</evidence>
<gene>
    <name evidence="10" type="ORF">BP6252_06348</name>
</gene>
<dbReference type="CDD" id="cd00610">
    <property type="entry name" value="OAT_like"/>
    <property type="match status" value="1"/>
</dbReference>
<dbReference type="GO" id="GO:0010121">
    <property type="term" value="P:L-arginine catabolic process to proline via ornithine"/>
    <property type="evidence" value="ECO:0007669"/>
    <property type="project" value="TreeGrafter"/>
</dbReference>
<dbReference type="InterPro" id="IPR010164">
    <property type="entry name" value="Orn_aminotrans"/>
</dbReference>
<evidence type="ECO:0000256" key="5">
    <source>
        <dbReference type="ARBA" id="ARBA00022576"/>
    </source>
</evidence>
<dbReference type="Proteomes" id="UP000256645">
    <property type="component" value="Unassembled WGS sequence"/>
</dbReference>
<dbReference type="InterPro" id="IPR015422">
    <property type="entry name" value="PyrdxlP-dep_Trfase_small"/>
</dbReference>
<dbReference type="GO" id="GO:0055129">
    <property type="term" value="P:L-proline biosynthetic process"/>
    <property type="evidence" value="ECO:0007669"/>
    <property type="project" value="UniProtKB-UniPathway"/>
</dbReference>
<keyword evidence="5 9" id="KW-0032">Aminotransferase</keyword>
<comment type="catalytic activity">
    <reaction evidence="9">
        <text>a 2-oxocarboxylate + L-ornithine = L-glutamate 5-semialdehyde + an L-alpha-amino acid</text>
        <dbReference type="Rhea" id="RHEA:13877"/>
        <dbReference type="ChEBI" id="CHEBI:35179"/>
        <dbReference type="ChEBI" id="CHEBI:46911"/>
        <dbReference type="ChEBI" id="CHEBI:58066"/>
        <dbReference type="ChEBI" id="CHEBI:59869"/>
        <dbReference type="EC" id="2.6.1.13"/>
    </reaction>
</comment>
<dbReference type="InterPro" id="IPR050103">
    <property type="entry name" value="Class-III_PLP-dep_AT"/>
</dbReference>
<evidence type="ECO:0000313" key="11">
    <source>
        <dbReference type="Proteomes" id="UP000256645"/>
    </source>
</evidence>
<dbReference type="AlphaFoldDB" id="A0A3D8RMP0"/>
<name>A0A3D8RMP0_9HELO</name>
<dbReference type="PANTHER" id="PTHR11986:SF18">
    <property type="entry name" value="ORNITHINE AMINOTRANSFERASE, MITOCHONDRIAL"/>
    <property type="match status" value="1"/>
</dbReference>
<evidence type="ECO:0000256" key="8">
    <source>
        <dbReference type="RuleBase" id="RU003560"/>
    </source>
</evidence>
<dbReference type="Gene3D" id="3.90.1150.10">
    <property type="entry name" value="Aspartate Aminotransferase, domain 1"/>
    <property type="match status" value="1"/>
</dbReference>
<comment type="pathway">
    <text evidence="2 9">Amino-acid biosynthesis; L-proline biosynthesis; L-glutamate 5-semialdehyde from L-ornithine: step 1/1.</text>
</comment>
<dbReference type="GO" id="GO:0042802">
    <property type="term" value="F:identical protein binding"/>
    <property type="evidence" value="ECO:0007669"/>
    <property type="project" value="TreeGrafter"/>
</dbReference>
<dbReference type="GO" id="GO:0019544">
    <property type="term" value="P:L-arginine catabolic process to L-glutamate"/>
    <property type="evidence" value="ECO:0007669"/>
    <property type="project" value="TreeGrafter"/>
</dbReference>
<evidence type="ECO:0000256" key="4">
    <source>
        <dbReference type="ARBA" id="ARBA00012924"/>
    </source>
</evidence>
<dbReference type="FunFam" id="3.40.640.10:FF:000011">
    <property type="entry name" value="Ornithine aminotransferase"/>
    <property type="match status" value="1"/>
</dbReference>
<organism evidence="10 11">
    <name type="scientific">Coleophoma cylindrospora</name>
    <dbReference type="NCBI Taxonomy" id="1849047"/>
    <lineage>
        <taxon>Eukaryota</taxon>
        <taxon>Fungi</taxon>
        <taxon>Dikarya</taxon>
        <taxon>Ascomycota</taxon>
        <taxon>Pezizomycotina</taxon>
        <taxon>Leotiomycetes</taxon>
        <taxon>Helotiales</taxon>
        <taxon>Dermateaceae</taxon>
        <taxon>Coleophoma</taxon>
    </lineage>
</organism>
<comment type="cofactor">
    <cofactor evidence="1 9">
        <name>pyridoxal 5'-phosphate</name>
        <dbReference type="ChEBI" id="CHEBI:597326"/>
    </cofactor>
</comment>
<accession>A0A3D8RMP0</accession>
<dbReference type="GO" id="GO:0004587">
    <property type="term" value="F:ornithine aminotransferase activity"/>
    <property type="evidence" value="ECO:0007669"/>
    <property type="project" value="UniProtKB-EC"/>
</dbReference>
<evidence type="ECO:0000256" key="2">
    <source>
        <dbReference type="ARBA" id="ARBA00004998"/>
    </source>
</evidence>
<dbReference type="OrthoDB" id="10261433at2759"/>
<keyword evidence="6 9" id="KW-0808">Transferase</keyword>
<dbReference type="PROSITE" id="PS00600">
    <property type="entry name" value="AA_TRANSFER_CLASS_3"/>
    <property type="match status" value="1"/>
</dbReference>
<dbReference type="InterPro" id="IPR015424">
    <property type="entry name" value="PyrdxlP-dep_Trfase"/>
</dbReference>
<dbReference type="GO" id="GO:0005737">
    <property type="term" value="C:cytoplasm"/>
    <property type="evidence" value="ECO:0007669"/>
    <property type="project" value="TreeGrafter"/>
</dbReference>
<protein>
    <recommendedName>
        <fullName evidence="4 9">Ornithine aminotransferase</fullName>
        <ecNumber evidence="4 9">2.6.1.13</ecNumber>
    </recommendedName>
</protein>
<dbReference type="InterPro" id="IPR015421">
    <property type="entry name" value="PyrdxlP-dep_Trfase_major"/>
</dbReference>
<dbReference type="Pfam" id="PF00202">
    <property type="entry name" value="Aminotran_3"/>
    <property type="match status" value="1"/>
</dbReference>
<dbReference type="PIRSF" id="PIRSF000521">
    <property type="entry name" value="Transaminase_4ab_Lys_Orn"/>
    <property type="match status" value="1"/>
</dbReference>
<reference evidence="10 11" key="1">
    <citation type="journal article" date="2018" name="IMA Fungus">
        <title>IMA Genome-F 9: Draft genome sequence of Annulohypoxylon stygium, Aspergillus mulundensis, Berkeleyomyces basicola (syn. Thielaviopsis basicola), Ceratocystis smalleyi, two Cercospora beticola strains, Coleophoma cylindrospora, Fusarium fracticaudum, Phialophora cf. hyalina, and Morchella septimelata.</title>
        <authorList>
            <person name="Wingfield B.D."/>
            <person name="Bills G.F."/>
            <person name="Dong Y."/>
            <person name="Huang W."/>
            <person name="Nel W.J."/>
            <person name="Swalarsk-Parry B.S."/>
            <person name="Vaghefi N."/>
            <person name="Wilken P.M."/>
            <person name="An Z."/>
            <person name="de Beer Z.W."/>
            <person name="De Vos L."/>
            <person name="Chen L."/>
            <person name="Duong T.A."/>
            <person name="Gao Y."/>
            <person name="Hammerbacher A."/>
            <person name="Kikkert J.R."/>
            <person name="Li Y."/>
            <person name="Li H."/>
            <person name="Li K."/>
            <person name="Li Q."/>
            <person name="Liu X."/>
            <person name="Ma X."/>
            <person name="Naidoo K."/>
            <person name="Pethybridge S.J."/>
            <person name="Sun J."/>
            <person name="Steenkamp E.T."/>
            <person name="van der Nest M.A."/>
            <person name="van Wyk S."/>
            <person name="Wingfield M.J."/>
            <person name="Xiong C."/>
            <person name="Yue Q."/>
            <person name="Zhang X."/>
        </authorList>
    </citation>
    <scope>NUCLEOTIDE SEQUENCE [LARGE SCALE GENOMIC DNA]</scope>
    <source>
        <strain evidence="10 11">BP6252</strain>
    </source>
</reference>
<dbReference type="NCBIfam" id="TIGR01885">
    <property type="entry name" value="Orn_aminotrans"/>
    <property type="match status" value="1"/>
</dbReference>
<dbReference type="InterPro" id="IPR005814">
    <property type="entry name" value="Aminotrans_3"/>
</dbReference>
<comment type="similarity">
    <text evidence="3 8">Belongs to the class-III pyridoxal-phosphate-dependent aminotransferase family.</text>
</comment>
<dbReference type="SUPFAM" id="SSF53383">
    <property type="entry name" value="PLP-dependent transferases"/>
    <property type="match status" value="1"/>
</dbReference>
<comment type="caution">
    <text evidence="10">The sequence shown here is derived from an EMBL/GenBank/DDBJ whole genome shotgun (WGS) entry which is preliminary data.</text>
</comment>
<evidence type="ECO:0000256" key="1">
    <source>
        <dbReference type="ARBA" id="ARBA00001933"/>
    </source>
</evidence>
<dbReference type="UniPathway" id="UPA00098">
    <property type="reaction ID" value="UER00358"/>
</dbReference>
<dbReference type="Gene3D" id="3.40.640.10">
    <property type="entry name" value="Type I PLP-dependent aspartate aminotransferase-like (Major domain)"/>
    <property type="match status" value="1"/>
</dbReference>
<dbReference type="GO" id="GO:0030170">
    <property type="term" value="F:pyridoxal phosphate binding"/>
    <property type="evidence" value="ECO:0007669"/>
    <property type="project" value="InterPro"/>
</dbReference>
<evidence type="ECO:0000256" key="6">
    <source>
        <dbReference type="ARBA" id="ARBA00022679"/>
    </source>
</evidence>
<dbReference type="InterPro" id="IPR049704">
    <property type="entry name" value="Aminotrans_3_PPA_site"/>
</dbReference>
<evidence type="ECO:0000256" key="3">
    <source>
        <dbReference type="ARBA" id="ARBA00008954"/>
    </source>
</evidence>
<keyword evidence="7 8" id="KW-0663">Pyridoxal phosphate</keyword>
<evidence type="ECO:0000256" key="9">
    <source>
        <dbReference type="RuleBase" id="RU365036"/>
    </source>
</evidence>
<keyword evidence="11" id="KW-1185">Reference proteome</keyword>
<dbReference type="PANTHER" id="PTHR11986">
    <property type="entry name" value="AMINOTRANSFERASE CLASS III"/>
    <property type="match status" value="1"/>
</dbReference>
<dbReference type="EMBL" id="PDLM01000006">
    <property type="protein sequence ID" value="RDW75206.1"/>
    <property type="molecule type" value="Genomic_DNA"/>
</dbReference>
<evidence type="ECO:0000256" key="7">
    <source>
        <dbReference type="ARBA" id="ARBA00022898"/>
    </source>
</evidence>
<dbReference type="EC" id="2.6.1.13" evidence="4 9"/>